<organism evidence="1 2">
    <name type="scientific">Vermiconidia calcicola</name>
    <dbReference type="NCBI Taxonomy" id="1690605"/>
    <lineage>
        <taxon>Eukaryota</taxon>
        <taxon>Fungi</taxon>
        <taxon>Dikarya</taxon>
        <taxon>Ascomycota</taxon>
        <taxon>Pezizomycotina</taxon>
        <taxon>Dothideomycetes</taxon>
        <taxon>Dothideomycetidae</taxon>
        <taxon>Mycosphaerellales</taxon>
        <taxon>Extremaceae</taxon>
        <taxon>Vermiconidia</taxon>
    </lineage>
</organism>
<name>A0ACC3NAT8_9PEZI</name>
<dbReference type="Proteomes" id="UP001281147">
    <property type="component" value="Unassembled WGS sequence"/>
</dbReference>
<comment type="caution">
    <text evidence="1">The sequence shown here is derived from an EMBL/GenBank/DDBJ whole genome shotgun (WGS) entry which is preliminary data.</text>
</comment>
<gene>
    <name evidence="1" type="ORF">LTR37_008866</name>
</gene>
<keyword evidence="2" id="KW-1185">Reference proteome</keyword>
<evidence type="ECO:0000313" key="2">
    <source>
        <dbReference type="Proteomes" id="UP001281147"/>
    </source>
</evidence>
<reference evidence="1" key="1">
    <citation type="submission" date="2023-07" db="EMBL/GenBank/DDBJ databases">
        <title>Black Yeasts Isolated from many extreme environments.</title>
        <authorList>
            <person name="Coleine C."/>
            <person name="Stajich J.E."/>
            <person name="Selbmann L."/>
        </authorList>
    </citation>
    <scope>NUCLEOTIDE SEQUENCE</scope>
    <source>
        <strain evidence="1">CCFEE 5714</strain>
    </source>
</reference>
<dbReference type="EMBL" id="JAUTXU010000067">
    <property type="protein sequence ID" value="KAK3712776.1"/>
    <property type="molecule type" value="Genomic_DNA"/>
</dbReference>
<evidence type="ECO:0000313" key="1">
    <source>
        <dbReference type="EMBL" id="KAK3712776.1"/>
    </source>
</evidence>
<accession>A0ACC3NAT8</accession>
<protein>
    <submittedName>
        <fullName evidence="1">Uncharacterized protein</fullName>
    </submittedName>
</protein>
<sequence length="86" mass="9367">MPALIEASEEATTTAAGSEHPPTGNAYDIATRAQIVTLKQYTKLGNAEISAITGATPRQIQRYIKTAEQRGWTEEQKLLDNHVDNA</sequence>
<proteinExistence type="predicted"/>